<keyword evidence="3" id="KW-1185">Reference proteome</keyword>
<evidence type="ECO:0000256" key="1">
    <source>
        <dbReference type="SAM" id="SignalP"/>
    </source>
</evidence>
<evidence type="ECO:0008006" key="4">
    <source>
        <dbReference type="Google" id="ProtNLM"/>
    </source>
</evidence>
<gene>
    <name evidence="2" type="ORF">KZ829_18815</name>
</gene>
<proteinExistence type="predicted"/>
<evidence type="ECO:0000313" key="2">
    <source>
        <dbReference type="EMBL" id="MBW6435797.1"/>
    </source>
</evidence>
<accession>A0ABS7B433</accession>
<feature type="chain" id="PRO_5045050184" description="Secreted protein" evidence="1">
    <location>
        <begin position="34"/>
        <end position="200"/>
    </location>
</feature>
<reference evidence="2 3" key="1">
    <citation type="journal article" date="2013" name="Antonie Van Leeuwenhoek">
        <title>Actinoplanes hulinensis sp. nov., a novel actinomycete isolated from soybean root (Glycine max (L.) Merr).</title>
        <authorList>
            <person name="Shen Y."/>
            <person name="Liu C."/>
            <person name="Wang X."/>
            <person name="Zhao J."/>
            <person name="Jia F."/>
            <person name="Zhang Y."/>
            <person name="Wang L."/>
            <person name="Yang D."/>
            <person name="Xiang W."/>
        </authorList>
    </citation>
    <scope>NUCLEOTIDE SEQUENCE [LARGE SCALE GENOMIC DNA]</scope>
    <source>
        <strain evidence="2 3">NEAU-M9</strain>
    </source>
</reference>
<dbReference type="Proteomes" id="UP001519863">
    <property type="component" value="Unassembled WGS sequence"/>
</dbReference>
<protein>
    <recommendedName>
        <fullName evidence="4">Secreted protein</fullName>
    </recommendedName>
</protein>
<name>A0ABS7B433_9ACTN</name>
<evidence type="ECO:0000313" key="3">
    <source>
        <dbReference type="Proteomes" id="UP001519863"/>
    </source>
</evidence>
<feature type="signal peptide" evidence="1">
    <location>
        <begin position="1"/>
        <end position="33"/>
    </location>
</feature>
<keyword evidence="1" id="KW-0732">Signal</keyword>
<organism evidence="2 3">
    <name type="scientific">Actinoplanes hulinensis</name>
    <dbReference type="NCBI Taxonomy" id="1144547"/>
    <lineage>
        <taxon>Bacteria</taxon>
        <taxon>Bacillati</taxon>
        <taxon>Actinomycetota</taxon>
        <taxon>Actinomycetes</taxon>
        <taxon>Micromonosporales</taxon>
        <taxon>Micromonosporaceae</taxon>
        <taxon>Actinoplanes</taxon>
    </lineage>
</organism>
<comment type="caution">
    <text evidence="2">The sequence shown here is derived from an EMBL/GenBank/DDBJ whole genome shotgun (WGS) entry which is preliminary data.</text>
</comment>
<sequence>MRAVTSIRRVMITAVVTMAGIAAAMAPPTAATAAPTADTAFSAQARAAHLSRAQSAALQAEVNRYLAGSGGRQVSLNKIDLNGTGAILVAIPGEDHPRDFTAGDATTLAADPCLDGVKYSGWFCAYSKSHYKGTRIGMYGCGLYYDVSKFTSGGSWVNDQTRGTRAVMYAKSGERVFVTRPSYSFDATGNWANVELVFPC</sequence>
<dbReference type="RefSeq" id="WP_220145218.1">
    <property type="nucleotide sequence ID" value="NZ_JAHXZI010000009.1"/>
</dbReference>
<dbReference type="EMBL" id="JAHXZI010000009">
    <property type="protein sequence ID" value="MBW6435797.1"/>
    <property type="molecule type" value="Genomic_DNA"/>
</dbReference>